<sequence length="515" mass="55515">MEKEERQTTDERRCHVNGAPLRRNAEAGISRANKCVSGPRRCKTCALTFRFPEKWLFGALCYQILAIQICDRALYGSVVELPGFTSPLGPAGVVDPRKGPPPVEFFGSFQVPRRPMLIWDAVAVSARVDAAGPGAAAAKNGAADLGKINVCDLRDERAAAEPTFGRALDSRTARVCDLLRAGSSLGHARVCLPRRLRRCPAAYAKKRRERGADPGTSSRGVCVPADGRGLNPDALSQPRVVVSCFRAAGEGAPADTLPNKEAPVQGLATSPSEGQRGARFGLELRVGFRTELSSGRTRTTRTVYPERLPYGSKPRWPRSLPREDSGGLNASSGPRSELYRLDRGLTLALVRDSRHLSPTLITLRFGEDSLPDGRTLVPDTEDLGHCYYSGQVLGQRDSRAVVSLCDGMRATLLAYSLALLRASPVFGDDHDPAGGRVGSALRVDGRVVGESWIGLRARGRVAAQARPTDDDSTLVIPLALTVGVRTIYLWTSVCREPWPRTPATTGSGVSSSDRR</sequence>
<dbReference type="Proteomes" id="UP000805193">
    <property type="component" value="Unassembled WGS sequence"/>
</dbReference>
<evidence type="ECO:0000313" key="1">
    <source>
        <dbReference type="EMBL" id="KAG0431484.1"/>
    </source>
</evidence>
<evidence type="ECO:0000313" key="2">
    <source>
        <dbReference type="Proteomes" id="UP000805193"/>
    </source>
</evidence>
<organism evidence="1 2">
    <name type="scientific">Ixodes persulcatus</name>
    <name type="common">Taiga tick</name>
    <dbReference type="NCBI Taxonomy" id="34615"/>
    <lineage>
        <taxon>Eukaryota</taxon>
        <taxon>Metazoa</taxon>
        <taxon>Ecdysozoa</taxon>
        <taxon>Arthropoda</taxon>
        <taxon>Chelicerata</taxon>
        <taxon>Arachnida</taxon>
        <taxon>Acari</taxon>
        <taxon>Parasitiformes</taxon>
        <taxon>Ixodida</taxon>
        <taxon>Ixodoidea</taxon>
        <taxon>Ixodidae</taxon>
        <taxon>Ixodinae</taxon>
        <taxon>Ixodes</taxon>
    </lineage>
</organism>
<reference evidence="1 2" key="1">
    <citation type="journal article" date="2020" name="Cell">
        <title>Large-Scale Comparative Analyses of Tick Genomes Elucidate Their Genetic Diversity and Vector Capacities.</title>
        <authorList>
            <consortium name="Tick Genome and Microbiome Consortium (TIGMIC)"/>
            <person name="Jia N."/>
            <person name="Wang J."/>
            <person name="Shi W."/>
            <person name="Du L."/>
            <person name="Sun Y."/>
            <person name="Zhan W."/>
            <person name="Jiang J.F."/>
            <person name="Wang Q."/>
            <person name="Zhang B."/>
            <person name="Ji P."/>
            <person name="Bell-Sakyi L."/>
            <person name="Cui X.M."/>
            <person name="Yuan T.T."/>
            <person name="Jiang B.G."/>
            <person name="Yang W.F."/>
            <person name="Lam T.T."/>
            <person name="Chang Q.C."/>
            <person name="Ding S.J."/>
            <person name="Wang X.J."/>
            <person name="Zhu J.G."/>
            <person name="Ruan X.D."/>
            <person name="Zhao L."/>
            <person name="Wei J.T."/>
            <person name="Ye R.Z."/>
            <person name="Que T.C."/>
            <person name="Du C.H."/>
            <person name="Zhou Y.H."/>
            <person name="Cheng J.X."/>
            <person name="Dai P.F."/>
            <person name="Guo W.B."/>
            <person name="Han X.H."/>
            <person name="Huang E.J."/>
            <person name="Li L.F."/>
            <person name="Wei W."/>
            <person name="Gao Y.C."/>
            <person name="Liu J.Z."/>
            <person name="Shao H.Z."/>
            <person name="Wang X."/>
            <person name="Wang C.C."/>
            <person name="Yang T.C."/>
            <person name="Huo Q.B."/>
            <person name="Li W."/>
            <person name="Chen H.Y."/>
            <person name="Chen S.E."/>
            <person name="Zhou L.G."/>
            <person name="Ni X.B."/>
            <person name="Tian J.H."/>
            <person name="Sheng Y."/>
            <person name="Liu T."/>
            <person name="Pan Y.S."/>
            <person name="Xia L.Y."/>
            <person name="Li J."/>
            <person name="Zhao F."/>
            <person name="Cao W.C."/>
        </authorList>
    </citation>
    <scope>NUCLEOTIDE SEQUENCE [LARGE SCALE GENOMIC DNA]</scope>
    <source>
        <strain evidence="1">Iper-2018</strain>
    </source>
</reference>
<comment type="caution">
    <text evidence="1">The sequence shown here is derived from an EMBL/GenBank/DDBJ whole genome shotgun (WGS) entry which is preliminary data.</text>
</comment>
<accession>A0AC60QC02</accession>
<gene>
    <name evidence="1" type="ORF">HPB47_021746</name>
</gene>
<protein>
    <submittedName>
        <fullName evidence="1">Uncharacterized protein</fullName>
    </submittedName>
</protein>
<proteinExistence type="predicted"/>
<name>A0AC60QC02_IXOPE</name>
<keyword evidence="2" id="KW-1185">Reference proteome</keyword>
<dbReference type="EMBL" id="JABSTQ010009219">
    <property type="protein sequence ID" value="KAG0431484.1"/>
    <property type="molecule type" value="Genomic_DNA"/>
</dbReference>